<gene>
    <name evidence="1" type="ORF">GCM10007315_16080</name>
</gene>
<evidence type="ECO:0000313" key="2">
    <source>
        <dbReference type="Proteomes" id="UP000638981"/>
    </source>
</evidence>
<evidence type="ECO:0000313" key="1">
    <source>
        <dbReference type="EMBL" id="GHC54060.1"/>
    </source>
</evidence>
<reference evidence="1" key="1">
    <citation type="journal article" date="2014" name="Int. J. Syst. Evol. Microbiol.">
        <title>Complete genome sequence of Corynebacterium casei LMG S-19264T (=DSM 44701T), isolated from a smear-ripened cheese.</title>
        <authorList>
            <consortium name="US DOE Joint Genome Institute (JGI-PGF)"/>
            <person name="Walter F."/>
            <person name="Albersmeier A."/>
            <person name="Kalinowski J."/>
            <person name="Ruckert C."/>
        </authorList>
    </citation>
    <scope>NUCLEOTIDE SEQUENCE</scope>
    <source>
        <strain evidence="1">KCTC 23310</strain>
    </source>
</reference>
<protein>
    <recommendedName>
        <fullName evidence="3">DUF2948 family protein</fullName>
    </recommendedName>
</protein>
<organism evidence="1 2">
    <name type="scientific">Neogemmobacter tilapiae</name>
    <dbReference type="NCBI Taxonomy" id="875041"/>
    <lineage>
        <taxon>Bacteria</taxon>
        <taxon>Pseudomonadati</taxon>
        <taxon>Pseudomonadota</taxon>
        <taxon>Alphaproteobacteria</taxon>
        <taxon>Rhodobacterales</taxon>
        <taxon>Paracoccaceae</taxon>
        <taxon>Neogemmobacter</taxon>
    </lineage>
</organism>
<dbReference type="Proteomes" id="UP000638981">
    <property type="component" value="Unassembled WGS sequence"/>
</dbReference>
<proteinExistence type="predicted"/>
<name>A0A918TM89_9RHOB</name>
<dbReference type="AlphaFoldDB" id="A0A918TM89"/>
<dbReference type="RefSeq" id="WP_189411118.1">
    <property type="nucleotide sequence ID" value="NZ_BMYJ01000004.1"/>
</dbReference>
<comment type="caution">
    <text evidence="1">The sequence shown here is derived from an EMBL/GenBank/DDBJ whole genome shotgun (WGS) entry which is preliminary data.</text>
</comment>
<dbReference type="Pfam" id="PF11164">
    <property type="entry name" value="DUF2948"/>
    <property type="match status" value="1"/>
</dbReference>
<dbReference type="InterPro" id="IPR021335">
    <property type="entry name" value="DUF2948"/>
</dbReference>
<reference evidence="1" key="2">
    <citation type="submission" date="2020-09" db="EMBL/GenBank/DDBJ databases">
        <authorList>
            <person name="Sun Q."/>
            <person name="Kim S."/>
        </authorList>
    </citation>
    <scope>NUCLEOTIDE SEQUENCE</scope>
    <source>
        <strain evidence="1">KCTC 23310</strain>
    </source>
</reference>
<evidence type="ECO:0008006" key="3">
    <source>
        <dbReference type="Google" id="ProtNLM"/>
    </source>
</evidence>
<keyword evidence="2" id="KW-1185">Reference proteome</keyword>
<accession>A0A918TM89</accession>
<sequence>MTRDAGFADGAEGPLALIAQDHDDLNVMAALVQDAVFDGKDMAWQAKPRQFALLLNRFRWEDRVAAERAGRPFERVRAVLSFQDVLGVKVQGFDRNQAHALLGMTFVAAKDGMGRIVLTLSGGGRIALDVEALDATLKDVTRPHVAPSGKAPQHEI</sequence>
<dbReference type="EMBL" id="BMYJ01000004">
    <property type="protein sequence ID" value="GHC54060.1"/>
    <property type="molecule type" value="Genomic_DNA"/>
</dbReference>